<name>X0RUS8_9ZZZZ</name>
<evidence type="ECO:0000313" key="1">
    <source>
        <dbReference type="EMBL" id="GAF72584.1"/>
    </source>
</evidence>
<accession>X0RUS8</accession>
<proteinExistence type="predicted"/>
<reference evidence="1" key="1">
    <citation type="journal article" date="2014" name="Front. Microbiol.">
        <title>High frequency of phylogenetically diverse reductive dehalogenase-homologous genes in deep subseafloor sedimentary metagenomes.</title>
        <authorList>
            <person name="Kawai M."/>
            <person name="Futagami T."/>
            <person name="Toyoda A."/>
            <person name="Takaki Y."/>
            <person name="Nishi S."/>
            <person name="Hori S."/>
            <person name="Arai W."/>
            <person name="Tsubouchi T."/>
            <person name="Morono Y."/>
            <person name="Uchiyama I."/>
            <person name="Ito T."/>
            <person name="Fujiyama A."/>
            <person name="Inagaki F."/>
            <person name="Takami H."/>
        </authorList>
    </citation>
    <scope>NUCLEOTIDE SEQUENCE</scope>
    <source>
        <strain evidence="1">Expedition CK06-06</strain>
    </source>
</reference>
<dbReference type="EMBL" id="BARS01005386">
    <property type="protein sequence ID" value="GAF72584.1"/>
    <property type="molecule type" value="Genomic_DNA"/>
</dbReference>
<protein>
    <submittedName>
        <fullName evidence="1">Uncharacterized protein</fullName>
    </submittedName>
</protein>
<dbReference type="AlphaFoldDB" id="X0RUS8"/>
<sequence>MSGGSFEYLCYWEIEAHGALLDMAMALADDSPERDETENIWTAIQDLNDRILKMRDVWHAVEWEQSGDYGQDQVRSAIEKYRSTLGLCVSPVHVQFSSEAKP</sequence>
<gene>
    <name evidence="1" type="ORF">S01H1_10555</name>
</gene>
<comment type="caution">
    <text evidence="1">The sequence shown here is derived from an EMBL/GenBank/DDBJ whole genome shotgun (WGS) entry which is preliminary data.</text>
</comment>
<organism evidence="1">
    <name type="scientific">marine sediment metagenome</name>
    <dbReference type="NCBI Taxonomy" id="412755"/>
    <lineage>
        <taxon>unclassified sequences</taxon>
        <taxon>metagenomes</taxon>
        <taxon>ecological metagenomes</taxon>
    </lineage>
</organism>